<dbReference type="OrthoDB" id="40579at2759"/>
<organism evidence="1 2">
    <name type="scientific">Hondaea fermentalgiana</name>
    <dbReference type="NCBI Taxonomy" id="2315210"/>
    <lineage>
        <taxon>Eukaryota</taxon>
        <taxon>Sar</taxon>
        <taxon>Stramenopiles</taxon>
        <taxon>Bigyra</taxon>
        <taxon>Labyrinthulomycetes</taxon>
        <taxon>Thraustochytrida</taxon>
        <taxon>Thraustochytriidae</taxon>
        <taxon>Hondaea</taxon>
    </lineage>
</organism>
<dbReference type="InterPro" id="IPR023214">
    <property type="entry name" value="HAD_sf"/>
</dbReference>
<dbReference type="EMBL" id="BEYU01000042">
    <property type="protein sequence ID" value="GBG28525.1"/>
    <property type="molecule type" value="Genomic_DNA"/>
</dbReference>
<comment type="caution">
    <text evidence="1">The sequence shown here is derived from an EMBL/GenBank/DDBJ whole genome shotgun (WGS) entry which is preliminary data.</text>
</comment>
<dbReference type="SUPFAM" id="SSF56784">
    <property type="entry name" value="HAD-like"/>
    <property type="match status" value="1"/>
</dbReference>
<accession>A0A2R5GD94</accession>
<dbReference type="Gene3D" id="3.40.50.1000">
    <property type="entry name" value="HAD superfamily/HAD-like"/>
    <property type="match status" value="1"/>
</dbReference>
<dbReference type="Gene3D" id="1.10.150.240">
    <property type="entry name" value="Putative phosphatase, domain 2"/>
    <property type="match status" value="1"/>
</dbReference>
<dbReference type="SFLD" id="SFLDS00003">
    <property type="entry name" value="Haloacid_Dehalogenase"/>
    <property type="match status" value="1"/>
</dbReference>
<proteinExistence type="predicted"/>
<dbReference type="Proteomes" id="UP000241890">
    <property type="component" value="Unassembled WGS sequence"/>
</dbReference>
<dbReference type="InterPro" id="IPR006439">
    <property type="entry name" value="HAD-SF_hydro_IA"/>
</dbReference>
<dbReference type="Pfam" id="PF00702">
    <property type="entry name" value="Hydrolase"/>
    <property type="match status" value="1"/>
</dbReference>
<dbReference type="SFLD" id="SFLDG01135">
    <property type="entry name" value="C1.5.6:_HAD__Beta-PGM__Phospha"/>
    <property type="match status" value="1"/>
</dbReference>
<sequence>MADIKAVVFDMDGLMLDSEPVWHTVEQEVFKRVGVELTTAHCVETLGLRIDEIAKHHARRHGVTDKDPAEITKEMIELMVSKLENGEARPMAGLKEALAFAASKQVPLAVASSSPMEVIQAALKGLGITDKFAHVCSAAHDPLGKPHPAVYLRAAELLGVEATQCLALEDSVTGALAAKAARMTCITVPDRRLISEDKLPRYAFTDAVLESLHEFNEDLWAKLSAPAP</sequence>
<protein>
    <submittedName>
        <fullName evidence="1">Protein SUPPRESSOR OF QUENCHING 1, chloroplastic</fullName>
    </submittedName>
</protein>
<dbReference type="AlphaFoldDB" id="A0A2R5GD94"/>
<dbReference type="NCBIfam" id="NF008087">
    <property type="entry name" value="PRK10826.1"/>
    <property type="match status" value="1"/>
</dbReference>
<dbReference type="InParanoid" id="A0A2R5GD94"/>
<keyword evidence="2" id="KW-1185">Reference proteome</keyword>
<reference evidence="1 2" key="1">
    <citation type="submission" date="2017-12" db="EMBL/GenBank/DDBJ databases">
        <title>Sequencing, de novo assembly and annotation of complete genome of a new Thraustochytrid species, strain FCC1311.</title>
        <authorList>
            <person name="Sedici K."/>
            <person name="Godart F."/>
            <person name="Aiese Cigliano R."/>
            <person name="Sanseverino W."/>
            <person name="Barakat M."/>
            <person name="Ortet P."/>
            <person name="Marechal E."/>
            <person name="Cagnac O."/>
            <person name="Amato A."/>
        </authorList>
    </citation>
    <scope>NUCLEOTIDE SEQUENCE [LARGE SCALE GENOMIC DNA]</scope>
</reference>
<evidence type="ECO:0000313" key="2">
    <source>
        <dbReference type="Proteomes" id="UP000241890"/>
    </source>
</evidence>
<evidence type="ECO:0000313" key="1">
    <source>
        <dbReference type="EMBL" id="GBG28525.1"/>
    </source>
</evidence>
<dbReference type="SFLD" id="SFLDG01129">
    <property type="entry name" value="C1.5:_HAD__Beta-PGM__Phosphata"/>
    <property type="match status" value="1"/>
</dbReference>
<dbReference type="PANTHER" id="PTHR18901">
    <property type="entry name" value="2-DEOXYGLUCOSE-6-PHOSPHATE PHOSPHATASE 2"/>
    <property type="match status" value="1"/>
</dbReference>
<gene>
    <name evidence="1" type="ORF">FCC1311_047482</name>
</gene>
<dbReference type="InterPro" id="IPR023198">
    <property type="entry name" value="PGP-like_dom2"/>
</dbReference>
<dbReference type="PRINTS" id="PR00413">
    <property type="entry name" value="HADHALOGNASE"/>
</dbReference>
<dbReference type="InterPro" id="IPR036412">
    <property type="entry name" value="HAD-like_sf"/>
</dbReference>
<name>A0A2R5GD94_9STRA</name>
<dbReference type="PANTHER" id="PTHR18901:SF38">
    <property type="entry name" value="PSEUDOURIDINE-5'-PHOSPHATASE"/>
    <property type="match status" value="1"/>
</dbReference>
<dbReference type="NCBIfam" id="TIGR01509">
    <property type="entry name" value="HAD-SF-IA-v3"/>
    <property type="match status" value="1"/>
</dbReference>